<dbReference type="PaxDb" id="4565-Traes_5AS_DC41069CE.1"/>
<dbReference type="InterPro" id="IPR009003">
    <property type="entry name" value="Peptidase_S1_PA"/>
</dbReference>
<dbReference type="Gene3D" id="2.30.42.10">
    <property type="match status" value="1"/>
</dbReference>
<dbReference type="Pfam" id="PF13365">
    <property type="entry name" value="Trypsin_2"/>
    <property type="match status" value="1"/>
</dbReference>
<organism evidence="4">
    <name type="scientific">Triticum aestivum</name>
    <name type="common">Wheat</name>
    <dbReference type="NCBI Taxonomy" id="4565"/>
    <lineage>
        <taxon>Eukaryota</taxon>
        <taxon>Viridiplantae</taxon>
        <taxon>Streptophyta</taxon>
        <taxon>Embryophyta</taxon>
        <taxon>Tracheophyta</taxon>
        <taxon>Spermatophyta</taxon>
        <taxon>Magnoliopsida</taxon>
        <taxon>Liliopsida</taxon>
        <taxon>Poales</taxon>
        <taxon>Poaceae</taxon>
        <taxon>BOP clade</taxon>
        <taxon>Pooideae</taxon>
        <taxon>Triticodae</taxon>
        <taxon>Triticeae</taxon>
        <taxon>Triticinae</taxon>
        <taxon>Triticum</taxon>
    </lineage>
</organism>
<dbReference type="Gene3D" id="2.40.10.120">
    <property type="match status" value="1"/>
</dbReference>
<dbReference type="InterPro" id="IPR041489">
    <property type="entry name" value="PDZ_6"/>
</dbReference>
<dbReference type="AlphaFoldDB" id="A0A3B6LFK1"/>
<feature type="compositionally biased region" description="Basic and acidic residues" evidence="2">
    <location>
        <begin position="7"/>
        <end position="25"/>
    </location>
</feature>
<evidence type="ECO:0000313" key="4">
    <source>
        <dbReference type="EnsemblPlants" id="TraesCS5B02G030100.2"/>
    </source>
</evidence>
<dbReference type="SUPFAM" id="SSF50156">
    <property type="entry name" value="PDZ domain-like"/>
    <property type="match status" value="1"/>
</dbReference>
<name>A0A3B6LFK1_WHEAT</name>
<dbReference type="Gramene" id="TraesCS5B03G0074100.1">
    <property type="protein sequence ID" value="TraesCS5B03G0074100.1.CDS"/>
    <property type="gene ID" value="TraesCS5B03G0074100"/>
</dbReference>
<dbReference type="PANTHER" id="PTHR47389:SF5">
    <property type="entry name" value="OS09G0436700 PROTEIN"/>
    <property type="match status" value="1"/>
</dbReference>
<dbReference type="PANTHER" id="PTHR47389">
    <property type="entry name" value="OS09G0436400 PROTEIN"/>
    <property type="match status" value="1"/>
</dbReference>
<evidence type="ECO:0000256" key="2">
    <source>
        <dbReference type="SAM" id="MobiDB-lite"/>
    </source>
</evidence>
<gene>
    <name evidence="4" type="primary">LOC123110242</name>
</gene>
<dbReference type="Proteomes" id="UP000019116">
    <property type="component" value="Chromosome 5B"/>
</dbReference>
<sequence>MSRAVRIRGDELETTEREAKRRSVAEEGEGTALHSTSPRSPGELAVRTSHPEIHLAIFEPNKAQSEAKQDRVYDVVESVAEESSDPPSPPIYQPYIPDELVDDLDVLADFEDAKAKYEAERDRRANLFTMEHHCYKAASSLFKTHRLLPILEQARDATLLAAKSVILLSSFVESDPLNKCSGLWFERDDHSKTALVLTSAQLIREKKEPKNPFEWKVQWTGNYHRQAEVIVHLLDNTAVPARLLYLQEHYEFAIYKVQVDKPVQLATFTECVRSGQDVFRLGRDESLNLSITHGMVAYKIPSWYERCHYMYLSCDPSSPSLLRDDGGPIIDLEGKVVGLVNNHIKETFIPSFLLHKCLDFWRRFNCMPRLHLGMTFTSIKHLDPSCIERMTRNHNIESGLIVEQVSKGSHAEKIGIREGDVIESFNGKYISTTIELEQMLIDICWDHFDQRKELYAEKDVSVKIFDAIKQRRRTRNLTAIVSDLGEDIVEGKHVSILSHIFAGAKDTSALIVMFLFVVGTYPIMRKEAMPVS</sequence>
<keyword evidence="5" id="KW-1185">Reference proteome</keyword>
<dbReference type="EnsemblPlants" id="TraesCS5B02G030100.2">
    <property type="protein sequence ID" value="TraesCS5B02G030100.2"/>
    <property type="gene ID" value="TraesCS5B02G030100"/>
</dbReference>
<comment type="similarity">
    <text evidence="1">Belongs to the peptidase S1C family.</text>
</comment>
<evidence type="ECO:0000313" key="5">
    <source>
        <dbReference type="Proteomes" id="UP000019116"/>
    </source>
</evidence>
<protein>
    <recommendedName>
        <fullName evidence="3">PDZ domain-containing protein</fullName>
    </recommendedName>
</protein>
<feature type="domain" description="PDZ" evidence="3">
    <location>
        <begin position="401"/>
        <end position="440"/>
    </location>
</feature>
<evidence type="ECO:0000256" key="1">
    <source>
        <dbReference type="ARBA" id="ARBA00010541"/>
    </source>
</evidence>
<dbReference type="Pfam" id="PF17820">
    <property type="entry name" value="PDZ_6"/>
    <property type="match status" value="1"/>
</dbReference>
<dbReference type="SMR" id="A0A3B6LFK1"/>
<feature type="region of interest" description="Disordered" evidence="2">
    <location>
        <begin position="1"/>
        <end position="47"/>
    </location>
</feature>
<dbReference type="SUPFAM" id="SSF50494">
    <property type="entry name" value="Trypsin-like serine proteases"/>
    <property type="match status" value="1"/>
</dbReference>
<dbReference type="InterPro" id="IPR036034">
    <property type="entry name" value="PDZ_sf"/>
</dbReference>
<dbReference type="GO" id="GO:0006508">
    <property type="term" value="P:proteolysis"/>
    <property type="evidence" value="ECO:0007669"/>
    <property type="project" value="InterPro"/>
</dbReference>
<evidence type="ECO:0000259" key="3">
    <source>
        <dbReference type="Pfam" id="PF17820"/>
    </source>
</evidence>
<dbReference type="InterPro" id="IPR001940">
    <property type="entry name" value="Peptidase_S1C"/>
</dbReference>
<dbReference type="Gramene" id="TraesCS5B02G030100.2">
    <property type="protein sequence ID" value="TraesCS5B02G030100.2"/>
    <property type="gene ID" value="TraesCS5B02G030100"/>
</dbReference>
<dbReference type="PRINTS" id="PR00834">
    <property type="entry name" value="PROTEASES2C"/>
</dbReference>
<dbReference type="GO" id="GO:0004252">
    <property type="term" value="F:serine-type endopeptidase activity"/>
    <property type="evidence" value="ECO:0007669"/>
    <property type="project" value="InterPro"/>
</dbReference>
<proteinExistence type="inferred from homology"/>
<accession>A0A3B6LFK1</accession>
<reference evidence="4" key="2">
    <citation type="submission" date="2018-10" db="UniProtKB">
        <authorList>
            <consortium name="EnsemblPlants"/>
        </authorList>
    </citation>
    <scope>IDENTIFICATION</scope>
</reference>
<reference evidence="4" key="1">
    <citation type="submission" date="2018-08" db="EMBL/GenBank/DDBJ databases">
        <authorList>
            <person name="Rossello M."/>
        </authorList>
    </citation>
    <scope>NUCLEOTIDE SEQUENCE [LARGE SCALE GENOMIC DNA]</scope>
    <source>
        <strain evidence="4">cv. Chinese Spring</strain>
    </source>
</reference>
<dbReference type="STRING" id="4565.A0A3B6LFK1"/>